<evidence type="ECO:0000256" key="4">
    <source>
        <dbReference type="RuleBase" id="RU003330"/>
    </source>
</evidence>
<dbReference type="HAMAP" id="MF_00235">
    <property type="entry name" value="Adenylate_kinase_Adk"/>
    <property type="match status" value="1"/>
</dbReference>
<dbReference type="InterPro" id="IPR000850">
    <property type="entry name" value="Adenylat/UMP-CMP_kin"/>
</dbReference>
<protein>
    <recommendedName>
        <fullName evidence="7">Nucleoside-diphosphate kinase</fullName>
    </recommendedName>
</protein>
<name>A0A8C6A1T3_MARMA</name>
<evidence type="ECO:0000256" key="3">
    <source>
        <dbReference type="ARBA" id="ARBA00022777"/>
    </source>
</evidence>
<sequence length="212" mass="24161">MGLYKSKLPQMARPLRPQEKDILKSSLIIFVVGGPGCGKETQCKNMATKYGFCHVGLGQLLRQEAQKSTHRGRQIRDMMLQGLLVPSGLILDMISKNMLSHPESRGFLIDGFPRELKQAKEFERIVGRAPDIVIAFVCSMQTMVQRVLHRGQVERRAEDCEVVMFRHLATYYTLCEPVLTFYQQKKLLRNISAEEAPENIFAKCCSVIESLW</sequence>
<keyword evidence="2" id="KW-0547">Nucleotide-binding</keyword>
<evidence type="ECO:0000313" key="6">
    <source>
        <dbReference type="Proteomes" id="UP000694407"/>
    </source>
</evidence>
<dbReference type="PRINTS" id="PR00094">
    <property type="entry name" value="ADENYLTKNASE"/>
</dbReference>
<evidence type="ECO:0000256" key="2">
    <source>
        <dbReference type="ARBA" id="ARBA00022741"/>
    </source>
</evidence>
<evidence type="ECO:0000256" key="1">
    <source>
        <dbReference type="ARBA" id="ARBA00022679"/>
    </source>
</evidence>
<dbReference type="Pfam" id="PF00406">
    <property type="entry name" value="ADK"/>
    <property type="match status" value="1"/>
</dbReference>
<dbReference type="GO" id="GO:0006139">
    <property type="term" value="P:nucleobase-containing compound metabolic process"/>
    <property type="evidence" value="ECO:0007669"/>
    <property type="project" value="InterPro"/>
</dbReference>
<keyword evidence="6" id="KW-1185">Reference proteome</keyword>
<comment type="similarity">
    <text evidence="4">Belongs to the adenylate kinase family.</text>
</comment>
<accession>A0A8C6A1T3</accession>
<dbReference type="PROSITE" id="PS00113">
    <property type="entry name" value="ADENYLATE_KINASE"/>
    <property type="match status" value="1"/>
</dbReference>
<dbReference type="AlphaFoldDB" id="A0A8C6A1T3"/>
<dbReference type="GO" id="GO:0019205">
    <property type="term" value="F:nucleobase-containing compound kinase activity"/>
    <property type="evidence" value="ECO:0007669"/>
    <property type="project" value="InterPro"/>
</dbReference>
<proteinExistence type="inferred from homology"/>
<evidence type="ECO:0008006" key="7">
    <source>
        <dbReference type="Google" id="ProtNLM"/>
    </source>
</evidence>
<dbReference type="GO" id="GO:0005524">
    <property type="term" value="F:ATP binding"/>
    <property type="evidence" value="ECO:0007669"/>
    <property type="project" value="InterPro"/>
</dbReference>
<dbReference type="InterPro" id="IPR027417">
    <property type="entry name" value="P-loop_NTPase"/>
</dbReference>
<reference evidence="5" key="1">
    <citation type="submission" date="2025-08" db="UniProtKB">
        <authorList>
            <consortium name="Ensembl"/>
        </authorList>
    </citation>
    <scope>IDENTIFICATION</scope>
</reference>
<keyword evidence="1 4" id="KW-0808">Transferase</keyword>
<dbReference type="Gene3D" id="3.40.50.300">
    <property type="entry name" value="P-loop containing nucleotide triphosphate hydrolases"/>
    <property type="match status" value="1"/>
</dbReference>
<dbReference type="CDD" id="cd01428">
    <property type="entry name" value="ADK"/>
    <property type="match status" value="1"/>
</dbReference>
<reference evidence="5" key="2">
    <citation type="submission" date="2025-09" db="UniProtKB">
        <authorList>
            <consortium name="Ensembl"/>
        </authorList>
    </citation>
    <scope>IDENTIFICATION</scope>
</reference>
<dbReference type="GeneTree" id="ENSGT00940000163693"/>
<dbReference type="PANTHER" id="PTHR23359">
    <property type="entry name" value="NUCLEOTIDE KINASE"/>
    <property type="match status" value="1"/>
</dbReference>
<keyword evidence="3 4" id="KW-0418">Kinase</keyword>
<evidence type="ECO:0000313" key="5">
    <source>
        <dbReference type="Ensembl" id="ENSMMMP00000021882.1"/>
    </source>
</evidence>
<dbReference type="Ensembl" id="ENSMMMT00000024822.1">
    <property type="protein sequence ID" value="ENSMMMP00000021882.1"/>
    <property type="gene ID" value="ENSMMMG00000019249.1"/>
</dbReference>
<dbReference type="InterPro" id="IPR033690">
    <property type="entry name" value="Adenylat_kinase_CS"/>
</dbReference>
<organism evidence="5 6">
    <name type="scientific">Marmota marmota marmota</name>
    <name type="common">Alpine marmot</name>
    <dbReference type="NCBI Taxonomy" id="9994"/>
    <lineage>
        <taxon>Eukaryota</taxon>
        <taxon>Metazoa</taxon>
        <taxon>Chordata</taxon>
        <taxon>Craniata</taxon>
        <taxon>Vertebrata</taxon>
        <taxon>Euteleostomi</taxon>
        <taxon>Mammalia</taxon>
        <taxon>Eutheria</taxon>
        <taxon>Euarchontoglires</taxon>
        <taxon>Glires</taxon>
        <taxon>Rodentia</taxon>
        <taxon>Sciuromorpha</taxon>
        <taxon>Sciuridae</taxon>
        <taxon>Xerinae</taxon>
        <taxon>Marmotini</taxon>
        <taxon>Marmota</taxon>
    </lineage>
</organism>
<dbReference type="SUPFAM" id="SSF52540">
    <property type="entry name" value="P-loop containing nucleoside triphosphate hydrolases"/>
    <property type="match status" value="1"/>
</dbReference>
<dbReference type="Proteomes" id="UP000694407">
    <property type="component" value="Unplaced"/>
</dbReference>